<dbReference type="EMBL" id="CAJPIZ010011340">
    <property type="protein sequence ID" value="CAG2113093.1"/>
    <property type="molecule type" value="Genomic_DNA"/>
</dbReference>
<evidence type="ECO:0000313" key="1">
    <source>
        <dbReference type="EMBL" id="CAD7632663.1"/>
    </source>
</evidence>
<proteinExistence type="predicted"/>
<dbReference type="EMBL" id="OC865915">
    <property type="protein sequence ID" value="CAD7632663.1"/>
    <property type="molecule type" value="Genomic_DNA"/>
</dbReference>
<sequence length="129" mass="14715">MNMMPNAIMDFINNWFGNNTTYITNAYSKAEFCWVHFHTKQLAIEAAHSAQHVDTVESVRLPYLDEHNKRRTTDTLLLTVLAQNRDGTVSPICNDYEISANRSFIITDEGGLKPSSDDPIDIWTDEHVV</sequence>
<organism evidence="1">
    <name type="scientific">Medioppia subpectinata</name>
    <dbReference type="NCBI Taxonomy" id="1979941"/>
    <lineage>
        <taxon>Eukaryota</taxon>
        <taxon>Metazoa</taxon>
        <taxon>Ecdysozoa</taxon>
        <taxon>Arthropoda</taxon>
        <taxon>Chelicerata</taxon>
        <taxon>Arachnida</taxon>
        <taxon>Acari</taxon>
        <taxon>Acariformes</taxon>
        <taxon>Sarcoptiformes</taxon>
        <taxon>Oribatida</taxon>
        <taxon>Brachypylina</taxon>
        <taxon>Oppioidea</taxon>
        <taxon>Oppiidae</taxon>
        <taxon>Medioppia</taxon>
    </lineage>
</organism>
<name>A0A7R9L2G7_9ACAR</name>
<gene>
    <name evidence="1" type="ORF">OSB1V03_LOCUS13065</name>
</gene>
<dbReference type="OrthoDB" id="8879188at2759"/>
<dbReference type="Proteomes" id="UP000759131">
    <property type="component" value="Unassembled WGS sequence"/>
</dbReference>
<keyword evidence="2" id="KW-1185">Reference proteome</keyword>
<accession>A0A7R9L2G7</accession>
<dbReference type="AlphaFoldDB" id="A0A7R9L2G7"/>
<protein>
    <submittedName>
        <fullName evidence="1">Uncharacterized protein</fullName>
    </submittedName>
</protein>
<evidence type="ECO:0000313" key="2">
    <source>
        <dbReference type="Proteomes" id="UP000759131"/>
    </source>
</evidence>
<reference evidence="1" key="1">
    <citation type="submission" date="2020-11" db="EMBL/GenBank/DDBJ databases">
        <authorList>
            <person name="Tran Van P."/>
        </authorList>
    </citation>
    <scope>NUCLEOTIDE SEQUENCE</scope>
</reference>